<dbReference type="OrthoDB" id="6409943at2759"/>
<dbReference type="EMBL" id="BMAW01098340">
    <property type="protein sequence ID" value="GFS84268.1"/>
    <property type="molecule type" value="Genomic_DNA"/>
</dbReference>
<accession>A0A8X6T717</accession>
<proteinExistence type="predicted"/>
<dbReference type="AlphaFoldDB" id="A0A8X6T717"/>
<protein>
    <submittedName>
        <fullName evidence="1">Uncharacterized protein</fullName>
    </submittedName>
</protein>
<feature type="non-terminal residue" evidence="1">
    <location>
        <position position="90"/>
    </location>
</feature>
<dbReference type="Proteomes" id="UP000887013">
    <property type="component" value="Unassembled WGS sequence"/>
</dbReference>
<gene>
    <name evidence="1" type="ORF">NPIL_518061</name>
</gene>
<comment type="caution">
    <text evidence="1">The sequence shown here is derived from an EMBL/GenBank/DDBJ whole genome shotgun (WGS) entry which is preliminary data.</text>
</comment>
<evidence type="ECO:0000313" key="2">
    <source>
        <dbReference type="Proteomes" id="UP000887013"/>
    </source>
</evidence>
<keyword evidence="2" id="KW-1185">Reference proteome</keyword>
<evidence type="ECO:0000313" key="1">
    <source>
        <dbReference type="EMBL" id="GFS84268.1"/>
    </source>
</evidence>
<name>A0A8X6T717_NEPPI</name>
<reference evidence="1" key="1">
    <citation type="submission" date="2020-08" db="EMBL/GenBank/DDBJ databases">
        <title>Multicomponent nature underlies the extraordinary mechanical properties of spider dragline silk.</title>
        <authorList>
            <person name="Kono N."/>
            <person name="Nakamura H."/>
            <person name="Mori M."/>
            <person name="Yoshida Y."/>
            <person name="Ohtoshi R."/>
            <person name="Malay A.D."/>
            <person name="Moran D.A.P."/>
            <person name="Tomita M."/>
            <person name="Numata K."/>
            <person name="Arakawa K."/>
        </authorList>
    </citation>
    <scope>NUCLEOTIDE SEQUENCE</scope>
</reference>
<sequence>MFSVQERDAFGLEKGTQDGYIWECRKRGESAHSRRSLRKNYWFEESNLSIIEILLMINMWVQKANHVFIAFEVGVSRGSFMDWMSFCQEA</sequence>
<organism evidence="1 2">
    <name type="scientific">Nephila pilipes</name>
    <name type="common">Giant wood spider</name>
    <name type="synonym">Nephila maculata</name>
    <dbReference type="NCBI Taxonomy" id="299642"/>
    <lineage>
        <taxon>Eukaryota</taxon>
        <taxon>Metazoa</taxon>
        <taxon>Ecdysozoa</taxon>
        <taxon>Arthropoda</taxon>
        <taxon>Chelicerata</taxon>
        <taxon>Arachnida</taxon>
        <taxon>Araneae</taxon>
        <taxon>Araneomorphae</taxon>
        <taxon>Entelegynae</taxon>
        <taxon>Araneoidea</taxon>
        <taxon>Nephilidae</taxon>
        <taxon>Nephila</taxon>
    </lineage>
</organism>